<evidence type="ECO:0000256" key="5">
    <source>
        <dbReference type="ARBA" id="ARBA00022840"/>
    </source>
</evidence>
<evidence type="ECO:0000259" key="10">
    <source>
        <dbReference type="PROSITE" id="PS50893"/>
    </source>
</evidence>
<evidence type="ECO:0000256" key="6">
    <source>
        <dbReference type="ARBA" id="ARBA00022967"/>
    </source>
</evidence>
<dbReference type="GO" id="GO:0005886">
    <property type="term" value="C:plasma membrane"/>
    <property type="evidence" value="ECO:0007669"/>
    <property type="project" value="UniProtKB-SubCell"/>
</dbReference>
<keyword evidence="3" id="KW-0997">Cell inner membrane</keyword>
<dbReference type="KEGG" id="brb:EH207_07340"/>
<dbReference type="SUPFAM" id="SSF52540">
    <property type="entry name" value="P-loop containing nucleoside triphosphate hydrolases"/>
    <property type="match status" value="1"/>
</dbReference>
<feature type="domain" description="ABC transporter" evidence="10">
    <location>
        <begin position="1"/>
        <end position="241"/>
    </location>
</feature>
<name>A0A4P8QY45_9GAMM</name>
<evidence type="ECO:0000256" key="3">
    <source>
        <dbReference type="ARBA" id="ARBA00022519"/>
    </source>
</evidence>
<evidence type="ECO:0000256" key="4">
    <source>
        <dbReference type="ARBA" id="ARBA00022741"/>
    </source>
</evidence>
<dbReference type="InterPro" id="IPR027417">
    <property type="entry name" value="P-loop_NTPase"/>
</dbReference>
<keyword evidence="1 9" id="KW-0813">Transport</keyword>
<evidence type="ECO:0000256" key="7">
    <source>
        <dbReference type="ARBA" id="ARBA00023136"/>
    </source>
</evidence>
<dbReference type="GO" id="GO:0016887">
    <property type="term" value="F:ATP hydrolysis activity"/>
    <property type="evidence" value="ECO:0007669"/>
    <property type="project" value="InterPro"/>
</dbReference>
<keyword evidence="4 9" id="KW-0547">Nucleotide-binding</keyword>
<dbReference type="PANTHER" id="PTHR42794:SF1">
    <property type="entry name" value="HEMIN IMPORT ATP-BINDING PROTEIN HMUV"/>
    <property type="match status" value="1"/>
</dbReference>
<keyword evidence="7 9" id="KW-0472">Membrane</keyword>
<dbReference type="AlphaFoldDB" id="A0A4P8QY45"/>
<comment type="function">
    <text evidence="8">Part of the ABC transporter complex HmuTUV involved in hemin import. Responsible for energy coupling to the transport system.</text>
</comment>
<dbReference type="SMART" id="SM00382">
    <property type="entry name" value="AAA"/>
    <property type="match status" value="1"/>
</dbReference>
<comment type="function">
    <text evidence="9">Part of the ABC transporter complex BtuCDF involved in vitamin B12 import. Responsible for energy coupling to the transport system.</text>
</comment>
<evidence type="ECO:0000256" key="8">
    <source>
        <dbReference type="ARBA" id="ARBA00037066"/>
    </source>
</evidence>
<dbReference type="EC" id="7.6.2.8" evidence="9"/>
<dbReference type="OrthoDB" id="5292475at2"/>
<sequence>MSQDDAPLLRLRQAGVMPRLSPADAECGAGELLHIIGPNGAGKSTLLARLAGLLAGEGEIYLADAPLSQLFPQDLALQRAYLTQQQPPMAFMPVFQYLRLHQPPMAGEDDLEAVVCFLADRLALADKLTRPLTRLSGGEWQRVRLAAVCLQIWPTLNPHARLLLLDEPANSLDVAQQVALDELLRQLCQAGITVILCAHDLNHSLHHADRVWLIAAGQLIAQGKTDDVMDPALLSPVFGVGFQRHVVDGCHWIIPHGA</sequence>
<dbReference type="Gene3D" id="3.40.50.300">
    <property type="entry name" value="P-loop containing nucleotide triphosphate hydrolases"/>
    <property type="match status" value="1"/>
</dbReference>
<dbReference type="FunFam" id="3.40.50.300:FF:000462">
    <property type="entry name" value="Vitamin B12 import ATP-binding protein BtuD"/>
    <property type="match status" value="1"/>
</dbReference>
<dbReference type="GO" id="GO:0005524">
    <property type="term" value="F:ATP binding"/>
    <property type="evidence" value="ECO:0007669"/>
    <property type="project" value="UniProtKB-KW"/>
</dbReference>
<proteinExistence type="inferred from homology"/>
<dbReference type="RefSeq" id="WP_137713385.1">
    <property type="nucleotide sequence ID" value="NZ_JBHRVE010000003.1"/>
</dbReference>
<dbReference type="Pfam" id="PF00005">
    <property type="entry name" value="ABC_tran"/>
    <property type="match status" value="1"/>
</dbReference>
<comment type="similarity">
    <text evidence="9">Belongs to the ABC transporter superfamily. Vitamin B12 importer (TC 3.A.1.13.1) family.</text>
</comment>
<keyword evidence="2 9" id="KW-1003">Cell membrane</keyword>
<dbReference type="InterPro" id="IPR003593">
    <property type="entry name" value="AAA+_ATPase"/>
</dbReference>
<evidence type="ECO:0000313" key="11">
    <source>
        <dbReference type="EMBL" id="QCR08344.1"/>
    </source>
</evidence>
<comment type="subcellular location">
    <subcellularLocation>
        <location evidence="9">Cell membrane</location>
        <topology evidence="9">Peripheral membrane protein</topology>
    </subcellularLocation>
</comment>
<dbReference type="NCBIfam" id="NF002981">
    <property type="entry name" value="PRK03695.1"/>
    <property type="match status" value="1"/>
</dbReference>
<evidence type="ECO:0000256" key="2">
    <source>
        <dbReference type="ARBA" id="ARBA00022475"/>
    </source>
</evidence>
<dbReference type="Proteomes" id="UP000299580">
    <property type="component" value="Chromosome"/>
</dbReference>
<accession>A0A4P8QY45</accession>
<dbReference type="EMBL" id="CP034035">
    <property type="protein sequence ID" value="QCR08344.1"/>
    <property type="molecule type" value="Genomic_DNA"/>
</dbReference>
<keyword evidence="12" id="KW-1185">Reference proteome</keyword>
<dbReference type="GO" id="GO:0015420">
    <property type="term" value="F:ABC-type vitamin B12 transporter activity"/>
    <property type="evidence" value="ECO:0007669"/>
    <property type="project" value="UniProtKB-UniRule"/>
</dbReference>
<reference evidence="11 12" key="1">
    <citation type="submission" date="2018-11" db="EMBL/GenBank/DDBJ databases">
        <title>Genome sequences of Brenneria nigrifluens and Brenneria rubrifaciens.</title>
        <authorList>
            <person name="Poret-Peterson A.T."/>
            <person name="McClean A.E."/>
            <person name="Kluepfel D.A."/>
        </authorList>
    </citation>
    <scope>NUCLEOTIDE SEQUENCE [LARGE SCALE GENOMIC DNA]</scope>
    <source>
        <strain evidence="11 12">6D370</strain>
    </source>
</reference>
<protein>
    <recommendedName>
        <fullName evidence="9">Vitamin B12 import ATP-binding protein BtuD</fullName>
        <ecNumber evidence="9">7.6.2.8</ecNumber>
    </recommendedName>
    <alternativeName>
        <fullName evidence="9">Vitamin B12-transporting ATPase</fullName>
    </alternativeName>
</protein>
<keyword evidence="5 9" id="KW-0067">ATP-binding</keyword>
<comment type="subunit">
    <text evidence="9">The complex is composed of two ATP-binding proteins (BtuD), two transmembrane proteins (BtuC) and a solute-binding protein (BtuF).</text>
</comment>
<comment type="catalytic activity">
    <reaction evidence="9">
        <text>an R-cob(III)alamin(out) + ATP + H2O = an R-cob(III)alamin(in) + ADP + phosphate + H(+)</text>
        <dbReference type="Rhea" id="RHEA:17873"/>
        <dbReference type="ChEBI" id="CHEBI:15377"/>
        <dbReference type="ChEBI" id="CHEBI:15378"/>
        <dbReference type="ChEBI" id="CHEBI:30616"/>
        <dbReference type="ChEBI" id="CHEBI:43474"/>
        <dbReference type="ChEBI" id="CHEBI:140785"/>
        <dbReference type="ChEBI" id="CHEBI:456216"/>
        <dbReference type="EC" id="7.6.2.8"/>
    </reaction>
</comment>
<dbReference type="PROSITE" id="PS50893">
    <property type="entry name" value="ABC_TRANSPORTER_2"/>
    <property type="match status" value="1"/>
</dbReference>
<dbReference type="InterPro" id="IPR023693">
    <property type="entry name" value="ABC_transptr_BtuD"/>
</dbReference>
<feature type="binding site" evidence="9">
    <location>
        <begin position="37"/>
        <end position="44"/>
    </location>
    <ligand>
        <name>ATP</name>
        <dbReference type="ChEBI" id="CHEBI:30616"/>
    </ligand>
</feature>
<keyword evidence="11" id="KW-0378">Hydrolase</keyword>
<evidence type="ECO:0000256" key="1">
    <source>
        <dbReference type="ARBA" id="ARBA00022448"/>
    </source>
</evidence>
<gene>
    <name evidence="9 11" type="primary">btuD</name>
    <name evidence="11" type="ORF">EH207_07340</name>
</gene>
<keyword evidence="6 9" id="KW-1278">Translocase</keyword>
<evidence type="ECO:0000313" key="12">
    <source>
        <dbReference type="Proteomes" id="UP000299580"/>
    </source>
</evidence>
<organism evidence="11 12">
    <name type="scientific">Brenneria rubrifaciens</name>
    <dbReference type="NCBI Taxonomy" id="55213"/>
    <lineage>
        <taxon>Bacteria</taxon>
        <taxon>Pseudomonadati</taxon>
        <taxon>Pseudomonadota</taxon>
        <taxon>Gammaproteobacteria</taxon>
        <taxon>Enterobacterales</taxon>
        <taxon>Pectobacteriaceae</taxon>
        <taxon>Brenneria</taxon>
    </lineage>
</organism>
<dbReference type="PANTHER" id="PTHR42794">
    <property type="entry name" value="HEMIN IMPORT ATP-BINDING PROTEIN HMUV"/>
    <property type="match status" value="1"/>
</dbReference>
<evidence type="ECO:0000256" key="9">
    <source>
        <dbReference type="HAMAP-Rule" id="MF_01005"/>
    </source>
</evidence>
<dbReference type="HAMAP" id="MF_01005">
    <property type="entry name" value="BtuD"/>
    <property type="match status" value="1"/>
</dbReference>
<dbReference type="InterPro" id="IPR003439">
    <property type="entry name" value="ABC_transporter-like_ATP-bd"/>
</dbReference>